<protein>
    <submittedName>
        <fullName evidence="1">Uncharacterized protein</fullName>
    </submittedName>
</protein>
<dbReference type="OrthoDB" id="6140847at2759"/>
<name>A0A7J7ITL2_BUGNE</name>
<dbReference type="AlphaFoldDB" id="A0A7J7ITL2"/>
<reference evidence="1" key="1">
    <citation type="submission" date="2020-06" db="EMBL/GenBank/DDBJ databases">
        <title>Draft genome of Bugula neritina, a colonial animal packing powerful symbionts and potential medicines.</title>
        <authorList>
            <person name="Rayko M."/>
        </authorList>
    </citation>
    <scope>NUCLEOTIDE SEQUENCE [LARGE SCALE GENOMIC DNA]</scope>
    <source>
        <strain evidence="1">Kwan_BN1</strain>
    </source>
</reference>
<evidence type="ECO:0000313" key="1">
    <source>
        <dbReference type="EMBL" id="KAF6017249.1"/>
    </source>
</evidence>
<sequence length="171" mass="20029">MAGNIERLQAREAARNVINSKIAKALLDDNKFPESQLKINVNKIESDEKRCEAFYKHQQRLFKQQGLINNYEPTIVVERPPALTNLEDNVQKEAVIPHYMKGLSKSKYQNLNCQEPKVDAFKIRCKQKRNLWENKYSDENLNEKFRSIVLHSPPLTKGEQDDLDKGWLVYR</sequence>
<comment type="caution">
    <text evidence="1">The sequence shown here is derived from an EMBL/GenBank/DDBJ whole genome shotgun (WGS) entry which is preliminary data.</text>
</comment>
<accession>A0A7J7ITL2</accession>
<evidence type="ECO:0000313" key="2">
    <source>
        <dbReference type="Proteomes" id="UP000593567"/>
    </source>
</evidence>
<dbReference type="Proteomes" id="UP000593567">
    <property type="component" value="Unassembled WGS sequence"/>
</dbReference>
<dbReference type="EMBL" id="VXIV02003419">
    <property type="protein sequence ID" value="KAF6017249.1"/>
    <property type="molecule type" value="Genomic_DNA"/>
</dbReference>
<gene>
    <name evidence="1" type="ORF">EB796_024441</name>
</gene>
<keyword evidence="2" id="KW-1185">Reference proteome</keyword>
<proteinExistence type="predicted"/>
<organism evidence="1 2">
    <name type="scientific">Bugula neritina</name>
    <name type="common">Brown bryozoan</name>
    <name type="synonym">Sertularia neritina</name>
    <dbReference type="NCBI Taxonomy" id="10212"/>
    <lineage>
        <taxon>Eukaryota</taxon>
        <taxon>Metazoa</taxon>
        <taxon>Spiralia</taxon>
        <taxon>Lophotrochozoa</taxon>
        <taxon>Bryozoa</taxon>
        <taxon>Gymnolaemata</taxon>
        <taxon>Cheilostomatida</taxon>
        <taxon>Flustrina</taxon>
        <taxon>Buguloidea</taxon>
        <taxon>Bugulidae</taxon>
        <taxon>Bugula</taxon>
    </lineage>
</organism>